<proteinExistence type="predicted"/>
<protein>
    <submittedName>
        <fullName evidence="1">Uncharacterized protein</fullName>
    </submittedName>
</protein>
<feature type="non-terminal residue" evidence="1">
    <location>
        <position position="1"/>
    </location>
</feature>
<sequence>PDYFLIAAQFLLCNHPAALVGDPVWCPKVEAGWRI</sequence>
<reference evidence="1" key="1">
    <citation type="journal article" date="2014" name="Front. Microbiol.">
        <title>High frequency of phylogenetically diverse reductive dehalogenase-homologous genes in deep subseafloor sedimentary metagenomes.</title>
        <authorList>
            <person name="Kawai M."/>
            <person name="Futagami T."/>
            <person name="Toyoda A."/>
            <person name="Takaki Y."/>
            <person name="Nishi S."/>
            <person name="Hori S."/>
            <person name="Arai W."/>
            <person name="Tsubouchi T."/>
            <person name="Morono Y."/>
            <person name="Uchiyama I."/>
            <person name="Ito T."/>
            <person name="Fujiyama A."/>
            <person name="Inagaki F."/>
            <person name="Takami H."/>
        </authorList>
    </citation>
    <scope>NUCLEOTIDE SEQUENCE</scope>
    <source>
        <strain evidence="1">Expedition CK06-06</strain>
    </source>
</reference>
<evidence type="ECO:0000313" key="1">
    <source>
        <dbReference type="EMBL" id="GAI42705.1"/>
    </source>
</evidence>
<name>X1PUC4_9ZZZZ</name>
<accession>X1PUC4</accession>
<dbReference type="EMBL" id="BARV01027917">
    <property type="protein sequence ID" value="GAI42705.1"/>
    <property type="molecule type" value="Genomic_DNA"/>
</dbReference>
<organism evidence="1">
    <name type="scientific">marine sediment metagenome</name>
    <dbReference type="NCBI Taxonomy" id="412755"/>
    <lineage>
        <taxon>unclassified sequences</taxon>
        <taxon>metagenomes</taxon>
        <taxon>ecological metagenomes</taxon>
    </lineage>
</organism>
<gene>
    <name evidence="1" type="ORF">S06H3_44823</name>
</gene>
<comment type="caution">
    <text evidence="1">The sequence shown here is derived from an EMBL/GenBank/DDBJ whole genome shotgun (WGS) entry which is preliminary data.</text>
</comment>
<dbReference type="AlphaFoldDB" id="X1PUC4"/>